<comment type="caution">
    <text evidence="1">The sequence shown here is derived from an EMBL/GenBank/DDBJ whole genome shotgun (WGS) entry which is preliminary data.</text>
</comment>
<accession>A0ABD6EK67</accession>
<protein>
    <submittedName>
        <fullName evidence="1">Uncharacterized protein</fullName>
    </submittedName>
</protein>
<proteinExistence type="predicted"/>
<dbReference type="Proteomes" id="UP001608902">
    <property type="component" value="Unassembled WGS sequence"/>
</dbReference>
<evidence type="ECO:0000313" key="2">
    <source>
        <dbReference type="Proteomes" id="UP001608902"/>
    </source>
</evidence>
<dbReference type="AlphaFoldDB" id="A0ABD6EK67"/>
<reference evidence="1 2" key="1">
    <citation type="submission" date="2024-08" db="EMBL/GenBank/DDBJ databases">
        <title>Gnathostoma spinigerum genome.</title>
        <authorList>
            <person name="Gonzalez-Bertolin B."/>
            <person name="Monzon S."/>
            <person name="Zaballos A."/>
            <person name="Jimenez P."/>
            <person name="Dekumyoy P."/>
            <person name="Varona S."/>
            <person name="Cuesta I."/>
            <person name="Sumanam S."/>
            <person name="Adisakwattana P."/>
            <person name="Gasser R.B."/>
            <person name="Hernandez-Gonzalez A."/>
            <person name="Young N.D."/>
            <person name="Perteguer M.J."/>
        </authorList>
    </citation>
    <scope>NUCLEOTIDE SEQUENCE [LARGE SCALE GENOMIC DNA]</scope>
    <source>
        <strain evidence="1">AL3</strain>
        <tissue evidence="1">Liver</tissue>
    </source>
</reference>
<evidence type="ECO:0000313" key="1">
    <source>
        <dbReference type="EMBL" id="MFH4977816.1"/>
    </source>
</evidence>
<keyword evidence="2" id="KW-1185">Reference proteome</keyword>
<organism evidence="1 2">
    <name type="scientific">Gnathostoma spinigerum</name>
    <dbReference type="NCBI Taxonomy" id="75299"/>
    <lineage>
        <taxon>Eukaryota</taxon>
        <taxon>Metazoa</taxon>
        <taxon>Ecdysozoa</taxon>
        <taxon>Nematoda</taxon>
        <taxon>Chromadorea</taxon>
        <taxon>Rhabditida</taxon>
        <taxon>Spirurina</taxon>
        <taxon>Gnathostomatomorpha</taxon>
        <taxon>Gnathostomatoidea</taxon>
        <taxon>Gnathostomatidae</taxon>
        <taxon>Gnathostoma</taxon>
    </lineage>
</organism>
<gene>
    <name evidence="1" type="ORF">AB6A40_004525</name>
</gene>
<name>A0ABD6EK67_9BILA</name>
<dbReference type="EMBL" id="JBGFUD010002640">
    <property type="protein sequence ID" value="MFH4977816.1"/>
    <property type="molecule type" value="Genomic_DNA"/>
</dbReference>
<sequence length="110" mass="12730">MALQPTMLSKLVLIKGDKFDENDGIAPIWCYSITTCQSAYLTNAPRFREAYINLINWCHIGRPHASCSSQCQIPGHFADKVILLRRSKPQHVLRHYIRQYFWAFSAFSII</sequence>